<evidence type="ECO:0000313" key="2">
    <source>
        <dbReference type="Proteomes" id="UP001608902"/>
    </source>
</evidence>
<reference evidence="1 2" key="1">
    <citation type="submission" date="2024-08" db="EMBL/GenBank/DDBJ databases">
        <title>Gnathostoma spinigerum genome.</title>
        <authorList>
            <person name="Gonzalez-Bertolin B."/>
            <person name="Monzon S."/>
            <person name="Zaballos A."/>
            <person name="Jimenez P."/>
            <person name="Dekumyoy P."/>
            <person name="Varona S."/>
            <person name="Cuesta I."/>
            <person name="Sumanam S."/>
            <person name="Adisakwattana P."/>
            <person name="Gasser R.B."/>
            <person name="Hernandez-Gonzalez A."/>
            <person name="Young N.D."/>
            <person name="Perteguer M.J."/>
        </authorList>
    </citation>
    <scope>NUCLEOTIDE SEQUENCE [LARGE SCALE GENOMIC DNA]</scope>
    <source>
        <strain evidence="1">AL3</strain>
        <tissue evidence="1">Liver</tissue>
    </source>
</reference>
<sequence length="468" mass="52134">MEVLKKDFGHKSSNHARNLIYRCGRQETNRILRHHRRCGDVDAVRNVFHHYREKTTVPHVHPQVPQRVGMWMNAKHSETVYNNIPLNSHLRRKVACDIDTICANDSDSTHGFWSKAPPAHAVEAKSRLASETICETKLAGTSLMDRDAHQKRHGESDVEKLLGSRSDSEYDLALDPDFVVENPLNGKPTVLFPSDPDLVEISQRILVPLPHIYLKCGSSSSYMPVATHLLTSAWKEKASMNFRSENASVSFLETPNIYNETTPFDVSTSEAVKLSRCLRKSPPSSFQMRQESFDSTMELSKIFPFDADADSSISFTEQFNISGSNEFSHKFPTGTISAKDAFGFSIDSSHSSSTGSLFSVEPTINNSALNTTDSTVISSRHEANNPVFDHPTMNSASNYKFEASAAKITNAVFRDSVGNASAFERSETLGPLSSFANLKANVGEHREISEAVDKQNVISFEQLLNQWE</sequence>
<organism evidence="1 2">
    <name type="scientific">Gnathostoma spinigerum</name>
    <dbReference type="NCBI Taxonomy" id="75299"/>
    <lineage>
        <taxon>Eukaryota</taxon>
        <taxon>Metazoa</taxon>
        <taxon>Ecdysozoa</taxon>
        <taxon>Nematoda</taxon>
        <taxon>Chromadorea</taxon>
        <taxon>Rhabditida</taxon>
        <taxon>Spirurina</taxon>
        <taxon>Gnathostomatomorpha</taxon>
        <taxon>Gnathostomatoidea</taxon>
        <taxon>Gnathostomatidae</taxon>
        <taxon>Gnathostoma</taxon>
    </lineage>
</organism>
<gene>
    <name evidence="1" type="ORF">AB6A40_004101</name>
</gene>
<dbReference type="AlphaFoldDB" id="A0ABD6ELE1"/>
<evidence type="ECO:0000313" key="1">
    <source>
        <dbReference type="EMBL" id="MFH4977392.1"/>
    </source>
</evidence>
<accession>A0ABD6ELE1</accession>
<protein>
    <submittedName>
        <fullName evidence="1">Uncharacterized protein</fullName>
    </submittedName>
</protein>
<name>A0ABD6ELE1_9BILA</name>
<dbReference type="EMBL" id="JBGFUD010002271">
    <property type="protein sequence ID" value="MFH4977392.1"/>
    <property type="molecule type" value="Genomic_DNA"/>
</dbReference>
<proteinExistence type="predicted"/>
<keyword evidence="2" id="KW-1185">Reference proteome</keyword>
<comment type="caution">
    <text evidence="1">The sequence shown here is derived from an EMBL/GenBank/DDBJ whole genome shotgun (WGS) entry which is preliminary data.</text>
</comment>
<dbReference type="Proteomes" id="UP001608902">
    <property type="component" value="Unassembled WGS sequence"/>
</dbReference>